<keyword evidence="3" id="KW-1185">Reference proteome</keyword>
<dbReference type="EMBL" id="BRYB01000799">
    <property type="protein sequence ID" value="GMI37970.1"/>
    <property type="molecule type" value="Genomic_DNA"/>
</dbReference>
<feature type="region of interest" description="Disordered" evidence="1">
    <location>
        <begin position="288"/>
        <end position="307"/>
    </location>
</feature>
<reference evidence="2 3" key="1">
    <citation type="journal article" date="2023" name="Commun. Biol.">
        <title>Genome analysis of Parmales, the sister group of diatoms, reveals the evolutionary specialization of diatoms from phago-mixotrophs to photoautotrophs.</title>
        <authorList>
            <person name="Ban H."/>
            <person name="Sato S."/>
            <person name="Yoshikawa S."/>
            <person name="Yamada K."/>
            <person name="Nakamura Y."/>
            <person name="Ichinomiya M."/>
            <person name="Sato N."/>
            <person name="Blanc-Mathieu R."/>
            <person name="Endo H."/>
            <person name="Kuwata A."/>
            <person name="Ogata H."/>
        </authorList>
    </citation>
    <scope>NUCLEOTIDE SEQUENCE [LARGE SCALE GENOMIC DNA]</scope>
</reference>
<name>A0ABQ6N1U8_9STRA</name>
<evidence type="ECO:0000256" key="1">
    <source>
        <dbReference type="SAM" id="MobiDB-lite"/>
    </source>
</evidence>
<feature type="region of interest" description="Disordered" evidence="1">
    <location>
        <begin position="1"/>
        <end position="26"/>
    </location>
</feature>
<proteinExistence type="predicted"/>
<sequence>MLRAVYGPGSVPGSLPDPSLPGGLPKYTGLGSSELVSLENNPTLDGLPVADLSGQVEEEQAAAFRKLVGRLRTAVVEGSTGEEIDMSGPVGTEVNRELSRNLPLLLSLRDAGRLAEEVAGEQRLEHDDDLAEALVGYAADFVSAFAESKSAFDKGNQEVLGNLLRIIKGESGKELDAYLAESMDALTPGFFQHLASEIARERASPQTTPAGAKLVNLLTLIQARCLEEVGTSLSPAAPVLSQLLQLEDGDLPGAIRDGLGERSDWEEFGGELLAGAGEAREAFAKIDGREGAGSGNPFGGGGRVDPEMGRKLEMVEKLVRETLESMGRVSEPGLTDAIVRVTDPVWDAKTGDGEAWA</sequence>
<accession>A0ABQ6N1U8</accession>
<dbReference type="Proteomes" id="UP001165060">
    <property type="component" value="Unassembled WGS sequence"/>
</dbReference>
<comment type="caution">
    <text evidence="2">The sequence shown here is derived from an EMBL/GenBank/DDBJ whole genome shotgun (WGS) entry which is preliminary data.</text>
</comment>
<organism evidence="2 3">
    <name type="scientific">Tetraparma gracilis</name>
    <dbReference type="NCBI Taxonomy" id="2962635"/>
    <lineage>
        <taxon>Eukaryota</taxon>
        <taxon>Sar</taxon>
        <taxon>Stramenopiles</taxon>
        <taxon>Ochrophyta</taxon>
        <taxon>Bolidophyceae</taxon>
        <taxon>Parmales</taxon>
        <taxon>Triparmaceae</taxon>
        <taxon>Tetraparma</taxon>
    </lineage>
</organism>
<evidence type="ECO:0000313" key="3">
    <source>
        <dbReference type="Proteomes" id="UP001165060"/>
    </source>
</evidence>
<protein>
    <submittedName>
        <fullName evidence="2">Uncharacterized protein</fullName>
    </submittedName>
</protein>
<evidence type="ECO:0000313" key="2">
    <source>
        <dbReference type="EMBL" id="GMI37970.1"/>
    </source>
</evidence>
<gene>
    <name evidence="2" type="ORF">TeGR_g9588</name>
</gene>
<feature type="compositionally biased region" description="Low complexity" evidence="1">
    <location>
        <begin position="7"/>
        <end position="25"/>
    </location>
</feature>
<feature type="compositionally biased region" description="Gly residues" evidence="1">
    <location>
        <begin position="291"/>
        <end position="303"/>
    </location>
</feature>